<organism evidence="1 2">
    <name type="scientific">Lobosporangium transversale</name>
    <dbReference type="NCBI Taxonomy" id="64571"/>
    <lineage>
        <taxon>Eukaryota</taxon>
        <taxon>Fungi</taxon>
        <taxon>Fungi incertae sedis</taxon>
        <taxon>Mucoromycota</taxon>
        <taxon>Mortierellomycotina</taxon>
        <taxon>Mortierellomycetes</taxon>
        <taxon>Mortierellales</taxon>
        <taxon>Mortierellaceae</taxon>
        <taxon>Lobosporangium</taxon>
    </lineage>
</organism>
<keyword evidence="2" id="KW-1185">Reference proteome</keyword>
<dbReference type="AlphaFoldDB" id="A0A1Y2G9C2"/>
<accession>A0A1Y2G9C2</accession>
<evidence type="ECO:0008006" key="3">
    <source>
        <dbReference type="Google" id="ProtNLM"/>
    </source>
</evidence>
<dbReference type="GeneID" id="33567585"/>
<dbReference type="SUPFAM" id="SSF52047">
    <property type="entry name" value="RNI-like"/>
    <property type="match status" value="1"/>
</dbReference>
<dbReference type="InParanoid" id="A0A1Y2G9C2"/>
<proteinExistence type="predicted"/>
<dbReference type="EMBL" id="MCFF01000055">
    <property type="protein sequence ID" value="ORZ04713.1"/>
    <property type="molecule type" value="Genomic_DNA"/>
</dbReference>
<evidence type="ECO:0000313" key="2">
    <source>
        <dbReference type="Proteomes" id="UP000193648"/>
    </source>
</evidence>
<dbReference type="InterPro" id="IPR032675">
    <property type="entry name" value="LRR_dom_sf"/>
</dbReference>
<name>A0A1Y2G9C2_9FUNG</name>
<dbReference type="OrthoDB" id="2393459at2759"/>
<dbReference type="Gene3D" id="3.80.10.10">
    <property type="entry name" value="Ribonuclease Inhibitor"/>
    <property type="match status" value="1"/>
</dbReference>
<evidence type="ECO:0000313" key="1">
    <source>
        <dbReference type="EMBL" id="ORZ04713.1"/>
    </source>
</evidence>
<gene>
    <name evidence="1" type="ORF">BCR41DRAFT_362556</name>
</gene>
<dbReference type="InterPro" id="IPR036047">
    <property type="entry name" value="F-box-like_dom_sf"/>
</dbReference>
<sequence>MMSIIKMNPFSIPEIISLVGGFLDLADLLSCIRVSKAFHNTLVKPIWKRVTVGSAYHTEPTFEAVQNHKKHIEKLEFYNIFPKEYRSMQGCDRLKYIGYYVRFSQDSSALSNLSNLIRAHSSTITELRFYYSEIQGLWRTLLECTHLEVLSICEIQIHKDEVDLFFQVCKKIRDLRMTSVSISQLPSNFLNDDMDEYILPNMKKLILHTVQIINPPHPHTSSSCLGMLTRRCPKLRSLDFCDYSWDTFETSQQRYVDFYRSVFLHHPYTLTNLSDLRLTGMKTKDEDMAALLRQMTALRQLIVQQCDFGPLSIRELLADEQEISDCGHLVRKRRDQRLCDTIEKMHFNINSTRADGIVQMVLSNCPRLKELHGPKITVTEIVDGAKWVSTGLTSLSILLEADVNQDTSEGMQKQRIAFRQLGKLTQLNSLILTGFPRSRKIRTLDFRLKSGLDELVNLKSLYRLSFEGDKHQRMHLEDETWIKNNWPNIRDFN</sequence>
<dbReference type="RefSeq" id="XP_021876710.1">
    <property type="nucleotide sequence ID" value="XM_022025742.1"/>
</dbReference>
<dbReference type="SUPFAM" id="SSF81383">
    <property type="entry name" value="F-box domain"/>
    <property type="match status" value="1"/>
</dbReference>
<reference evidence="1 2" key="1">
    <citation type="submission" date="2016-07" db="EMBL/GenBank/DDBJ databases">
        <title>Pervasive Adenine N6-methylation of Active Genes in Fungi.</title>
        <authorList>
            <consortium name="DOE Joint Genome Institute"/>
            <person name="Mondo S.J."/>
            <person name="Dannebaum R.O."/>
            <person name="Kuo R.C."/>
            <person name="Labutti K."/>
            <person name="Haridas S."/>
            <person name="Kuo A."/>
            <person name="Salamov A."/>
            <person name="Ahrendt S.R."/>
            <person name="Lipzen A."/>
            <person name="Sullivan W."/>
            <person name="Andreopoulos W.B."/>
            <person name="Clum A."/>
            <person name="Lindquist E."/>
            <person name="Daum C."/>
            <person name="Ramamoorthy G.K."/>
            <person name="Gryganskyi A."/>
            <person name="Culley D."/>
            <person name="Magnuson J.K."/>
            <person name="James T.Y."/>
            <person name="O'Malley M.A."/>
            <person name="Stajich J.E."/>
            <person name="Spatafora J.W."/>
            <person name="Visel A."/>
            <person name="Grigoriev I.V."/>
        </authorList>
    </citation>
    <scope>NUCLEOTIDE SEQUENCE [LARGE SCALE GENOMIC DNA]</scope>
    <source>
        <strain evidence="1 2">NRRL 3116</strain>
    </source>
</reference>
<dbReference type="Proteomes" id="UP000193648">
    <property type="component" value="Unassembled WGS sequence"/>
</dbReference>
<comment type="caution">
    <text evidence="1">The sequence shown here is derived from an EMBL/GenBank/DDBJ whole genome shotgun (WGS) entry which is preliminary data.</text>
</comment>
<protein>
    <recommendedName>
        <fullName evidence="3">F-box domain-containing protein</fullName>
    </recommendedName>
</protein>